<dbReference type="InterPro" id="IPR013087">
    <property type="entry name" value="Znf_C2H2_type"/>
</dbReference>
<dbReference type="EMBL" id="HACG01033685">
    <property type="protein sequence ID" value="CEK80550.1"/>
    <property type="molecule type" value="Transcribed_RNA"/>
</dbReference>
<dbReference type="PROSITE" id="PS50157">
    <property type="entry name" value="ZINC_FINGER_C2H2_2"/>
    <property type="match status" value="1"/>
</dbReference>
<feature type="compositionally biased region" description="Polar residues" evidence="2">
    <location>
        <begin position="217"/>
        <end position="227"/>
    </location>
</feature>
<dbReference type="PROSITE" id="PS00028">
    <property type="entry name" value="ZINC_FINGER_C2H2_1"/>
    <property type="match status" value="1"/>
</dbReference>
<proteinExistence type="predicted"/>
<evidence type="ECO:0000313" key="4">
    <source>
        <dbReference type="EMBL" id="CEK80550.1"/>
    </source>
</evidence>
<gene>
    <name evidence="4" type="primary">ORF121524</name>
</gene>
<organism evidence="4">
    <name type="scientific">Arion vulgaris</name>
    <dbReference type="NCBI Taxonomy" id="1028688"/>
    <lineage>
        <taxon>Eukaryota</taxon>
        <taxon>Metazoa</taxon>
        <taxon>Spiralia</taxon>
        <taxon>Lophotrochozoa</taxon>
        <taxon>Mollusca</taxon>
        <taxon>Gastropoda</taxon>
        <taxon>Heterobranchia</taxon>
        <taxon>Euthyneura</taxon>
        <taxon>Panpulmonata</taxon>
        <taxon>Eupulmonata</taxon>
        <taxon>Stylommatophora</taxon>
        <taxon>Helicina</taxon>
        <taxon>Arionoidea</taxon>
        <taxon>Arionidae</taxon>
        <taxon>Arion</taxon>
    </lineage>
</organism>
<keyword evidence="1" id="KW-0479">Metal-binding</keyword>
<dbReference type="GO" id="GO:0008270">
    <property type="term" value="F:zinc ion binding"/>
    <property type="evidence" value="ECO:0007669"/>
    <property type="project" value="UniProtKB-KW"/>
</dbReference>
<evidence type="ECO:0000256" key="2">
    <source>
        <dbReference type="SAM" id="MobiDB-lite"/>
    </source>
</evidence>
<feature type="compositionally biased region" description="Basic and acidic residues" evidence="2">
    <location>
        <begin position="228"/>
        <end position="241"/>
    </location>
</feature>
<evidence type="ECO:0000256" key="1">
    <source>
        <dbReference type="PROSITE-ProRule" id="PRU00042"/>
    </source>
</evidence>
<accession>A0A0B7AKV1</accession>
<sequence length="388" mass="42872">MDFDSSSKFISSLAKFLQSLCNGYVEFNSGVEVIGHIYLSVDTGKKIDYILNEKVCKTDENSVTFISNSFHAQPAEKPKPPAKIIPTSDPIKLPEISAKVDEEDIIIMDEPESKNIGTIPSRDSYHQRPNASPHSKVNRPTKRSFNQSFSSSHKHSAKQSRPDHSSGPNGTQLDTDSLHSESNTSSNFIPSQLATDTTITAATESDISHLSKVFPQTFNDSVGSQSTTEERDVKPQLDSEMKIIQVKQEYDQSAQGGEDDHESFDDSQDHGNVYPGMPYDHYYGDGNRRGQRLDYGQVGGMAHGEYFQGGAGPSGEAAAGDSSGVGLFGGNKYNCDICGKAVRDVYRLREHKNSVHFKILPHTCPKCGKSFAYRHSRNRHSLTCFKYE</sequence>
<protein>
    <recommendedName>
        <fullName evidence="3">C2H2-type domain-containing protein</fullName>
    </recommendedName>
</protein>
<keyword evidence="1" id="KW-0862">Zinc</keyword>
<dbReference type="SMART" id="SM00355">
    <property type="entry name" value="ZnF_C2H2"/>
    <property type="match status" value="2"/>
</dbReference>
<keyword evidence="1" id="KW-0863">Zinc-finger</keyword>
<feature type="region of interest" description="Disordered" evidence="2">
    <location>
        <begin position="102"/>
        <end position="191"/>
    </location>
</feature>
<name>A0A0B7AKV1_9EUPU</name>
<dbReference type="InterPro" id="IPR036236">
    <property type="entry name" value="Znf_C2H2_sf"/>
</dbReference>
<dbReference type="SUPFAM" id="SSF57667">
    <property type="entry name" value="beta-beta-alpha zinc fingers"/>
    <property type="match status" value="1"/>
</dbReference>
<dbReference type="AlphaFoldDB" id="A0A0B7AKV1"/>
<evidence type="ECO:0000259" key="3">
    <source>
        <dbReference type="PROSITE" id="PS50157"/>
    </source>
</evidence>
<reference evidence="4" key="1">
    <citation type="submission" date="2014-12" db="EMBL/GenBank/DDBJ databases">
        <title>Insight into the proteome of Arion vulgaris.</title>
        <authorList>
            <person name="Aradska J."/>
            <person name="Bulat T."/>
            <person name="Smidak R."/>
            <person name="Sarate P."/>
            <person name="Gangsoo J."/>
            <person name="Sialana F."/>
            <person name="Bilban M."/>
            <person name="Lubec G."/>
        </authorList>
    </citation>
    <scope>NUCLEOTIDE SEQUENCE</scope>
    <source>
        <tissue evidence="4">Skin</tissue>
    </source>
</reference>
<dbReference type="Gene3D" id="3.30.160.60">
    <property type="entry name" value="Classic Zinc Finger"/>
    <property type="match status" value="1"/>
</dbReference>
<feature type="region of interest" description="Disordered" evidence="2">
    <location>
        <begin position="217"/>
        <end position="275"/>
    </location>
</feature>
<feature type="compositionally biased region" description="Acidic residues" evidence="2">
    <location>
        <begin position="257"/>
        <end position="266"/>
    </location>
</feature>
<feature type="compositionally biased region" description="Polar residues" evidence="2">
    <location>
        <begin position="166"/>
        <end position="191"/>
    </location>
</feature>
<feature type="domain" description="C2H2-type" evidence="3">
    <location>
        <begin position="333"/>
        <end position="361"/>
    </location>
</feature>